<evidence type="ECO:0000313" key="3">
    <source>
        <dbReference type="Proteomes" id="UP000824178"/>
    </source>
</evidence>
<feature type="chain" id="PRO_5039107650" description="Lipoprotein" evidence="1">
    <location>
        <begin position="29"/>
        <end position="260"/>
    </location>
</feature>
<sequence>MIKRTKQAAALALACVMALSLLSGCGISQEQQGILNGALGGAVSQDKEEDADSGQADEDSGDALSDKLAQVLARYATDTIGTMMALLAGNCSETSVPSYALAILEKYPDDASENADMLTRTSMEGIAGTLAALIEQTFAQSANSGAAEPQRLACSSSFDSYWALTESELYDLILALDSETEWKDQMNKRIFNGILKAAVSSKIDDETVKAAFANASLSLPDAKDVTKSGCKVEYLGNETWVLYLNFTLASVAMTGSFGSV</sequence>
<evidence type="ECO:0000313" key="2">
    <source>
        <dbReference type="EMBL" id="MBU3820009.1"/>
    </source>
</evidence>
<proteinExistence type="predicted"/>
<dbReference type="EMBL" id="JAHLFH010000135">
    <property type="protein sequence ID" value="MBU3820009.1"/>
    <property type="molecule type" value="Genomic_DNA"/>
</dbReference>
<dbReference type="Proteomes" id="UP000824178">
    <property type="component" value="Unassembled WGS sequence"/>
</dbReference>
<evidence type="ECO:0008006" key="4">
    <source>
        <dbReference type="Google" id="ProtNLM"/>
    </source>
</evidence>
<keyword evidence="1" id="KW-0732">Signal</keyword>
<protein>
    <recommendedName>
        <fullName evidence="4">Lipoprotein</fullName>
    </recommendedName>
</protein>
<feature type="signal peptide" evidence="1">
    <location>
        <begin position="1"/>
        <end position="28"/>
    </location>
</feature>
<name>A0A9E2KLI0_9FIRM</name>
<reference evidence="2" key="1">
    <citation type="journal article" date="2021" name="PeerJ">
        <title>Extensive microbial diversity within the chicken gut microbiome revealed by metagenomics and culture.</title>
        <authorList>
            <person name="Gilroy R."/>
            <person name="Ravi A."/>
            <person name="Getino M."/>
            <person name="Pursley I."/>
            <person name="Horton D.L."/>
            <person name="Alikhan N.F."/>
            <person name="Baker D."/>
            <person name="Gharbi K."/>
            <person name="Hall N."/>
            <person name="Watson M."/>
            <person name="Adriaenssens E.M."/>
            <person name="Foster-Nyarko E."/>
            <person name="Jarju S."/>
            <person name="Secka A."/>
            <person name="Antonio M."/>
            <person name="Oren A."/>
            <person name="Chaudhuri R.R."/>
            <person name="La Ragione R."/>
            <person name="Hildebrand F."/>
            <person name="Pallen M.J."/>
        </authorList>
    </citation>
    <scope>NUCLEOTIDE SEQUENCE</scope>
    <source>
        <strain evidence="2">742</strain>
    </source>
</reference>
<dbReference type="PROSITE" id="PS51257">
    <property type="entry name" value="PROKAR_LIPOPROTEIN"/>
    <property type="match status" value="1"/>
</dbReference>
<reference evidence="2" key="2">
    <citation type="submission" date="2021-04" db="EMBL/GenBank/DDBJ databases">
        <authorList>
            <person name="Gilroy R."/>
        </authorList>
    </citation>
    <scope>NUCLEOTIDE SEQUENCE</scope>
    <source>
        <strain evidence="2">742</strain>
    </source>
</reference>
<comment type="caution">
    <text evidence="2">The sequence shown here is derived from an EMBL/GenBank/DDBJ whole genome shotgun (WGS) entry which is preliminary data.</text>
</comment>
<accession>A0A9E2KLI0</accession>
<gene>
    <name evidence="2" type="ORF">H9864_06540</name>
</gene>
<organism evidence="2 3">
    <name type="scientific">Candidatus Faecalibacterium intestinavium</name>
    <dbReference type="NCBI Taxonomy" id="2838580"/>
    <lineage>
        <taxon>Bacteria</taxon>
        <taxon>Bacillati</taxon>
        <taxon>Bacillota</taxon>
        <taxon>Clostridia</taxon>
        <taxon>Eubacteriales</taxon>
        <taxon>Oscillospiraceae</taxon>
        <taxon>Faecalibacterium</taxon>
    </lineage>
</organism>
<dbReference type="AlphaFoldDB" id="A0A9E2KLI0"/>
<evidence type="ECO:0000256" key="1">
    <source>
        <dbReference type="SAM" id="SignalP"/>
    </source>
</evidence>